<gene>
    <name evidence="3" type="ORF">OJF2_59340</name>
</gene>
<dbReference type="GO" id="GO:0005524">
    <property type="term" value="F:ATP binding"/>
    <property type="evidence" value="ECO:0007669"/>
    <property type="project" value="UniProtKB-UniRule"/>
</dbReference>
<dbReference type="Proteomes" id="UP000324233">
    <property type="component" value="Chromosome"/>
</dbReference>
<dbReference type="PROSITE" id="PS50975">
    <property type="entry name" value="ATP_GRASP"/>
    <property type="match status" value="1"/>
</dbReference>
<dbReference type="InterPro" id="IPR011761">
    <property type="entry name" value="ATP-grasp"/>
</dbReference>
<protein>
    <submittedName>
        <fullName evidence="3">Carbamoyl phosphate synthase-like protein</fullName>
    </submittedName>
</protein>
<dbReference type="SUPFAM" id="SSF56059">
    <property type="entry name" value="Glutathione synthetase ATP-binding domain-like"/>
    <property type="match status" value="1"/>
</dbReference>
<reference evidence="3 4" key="1">
    <citation type="submission" date="2019-08" db="EMBL/GenBank/DDBJ databases">
        <title>Deep-cultivation of Planctomycetes and their phenomic and genomic characterization uncovers novel biology.</title>
        <authorList>
            <person name="Wiegand S."/>
            <person name="Jogler M."/>
            <person name="Boedeker C."/>
            <person name="Pinto D."/>
            <person name="Vollmers J."/>
            <person name="Rivas-Marin E."/>
            <person name="Kohn T."/>
            <person name="Peeters S.H."/>
            <person name="Heuer A."/>
            <person name="Rast P."/>
            <person name="Oberbeckmann S."/>
            <person name="Bunk B."/>
            <person name="Jeske O."/>
            <person name="Meyerdierks A."/>
            <person name="Storesund J.E."/>
            <person name="Kallscheuer N."/>
            <person name="Luecker S."/>
            <person name="Lage O.M."/>
            <person name="Pohl T."/>
            <person name="Merkel B.J."/>
            <person name="Hornburger P."/>
            <person name="Mueller R.-W."/>
            <person name="Bruemmer F."/>
            <person name="Labrenz M."/>
            <person name="Spormann A.M."/>
            <person name="Op den Camp H."/>
            <person name="Overmann J."/>
            <person name="Amann R."/>
            <person name="Jetten M.S.M."/>
            <person name="Mascher T."/>
            <person name="Medema M.H."/>
            <person name="Devos D.P."/>
            <person name="Kaster A.-K."/>
            <person name="Ovreas L."/>
            <person name="Rohde M."/>
            <person name="Galperin M.Y."/>
            <person name="Jogler C."/>
        </authorList>
    </citation>
    <scope>NUCLEOTIDE SEQUENCE [LARGE SCALE GENOMIC DNA]</scope>
    <source>
        <strain evidence="3 4">OJF2</strain>
    </source>
</reference>
<dbReference type="InterPro" id="IPR040803">
    <property type="entry name" value="MfnD_preATP-grasp"/>
</dbReference>
<dbReference type="KEGG" id="agv:OJF2_59340"/>
<evidence type="ECO:0000313" key="3">
    <source>
        <dbReference type="EMBL" id="QEH37344.1"/>
    </source>
</evidence>
<dbReference type="GO" id="GO:0046872">
    <property type="term" value="F:metal ion binding"/>
    <property type="evidence" value="ECO:0007669"/>
    <property type="project" value="InterPro"/>
</dbReference>
<dbReference type="RefSeq" id="WP_148596916.1">
    <property type="nucleotide sequence ID" value="NZ_CP042997.1"/>
</dbReference>
<dbReference type="InterPro" id="IPR003806">
    <property type="entry name" value="ATP-grasp_PylC-type"/>
</dbReference>
<name>A0A5B9WAR5_9BACT</name>
<dbReference type="InterPro" id="IPR024710">
    <property type="entry name" value="MfnD"/>
</dbReference>
<dbReference type="EMBL" id="CP042997">
    <property type="protein sequence ID" value="QEH37344.1"/>
    <property type="molecule type" value="Genomic_DNA"/>
</dbReference>
<proteinExistence type="predicted"/>
<evidence type="ECO:0000259" key="2">
    <source>
        <dbReference type="PROSITE" id="PS50975"/>
    </source>
</evidence>
<accession>A0A5B9WAR5</accession>
<dbReference type="Gene3D" id="3.30.470.20">
    <property type="entry name" value="ATP-grasp fold, B domain"/>
    <property type="match status" value="1"/>
</dbReference>
<evidence type="ECO:0000313" key="4">
    <source>
        <dbReference type="Proteomes" id="UP000324233"/>
    </source>
</evidence>
<organism evidence="3 4">
    <name type="scientific">Aquisphaera giovannonii</name>
    <dbReference type="NCBI Taxonomy" id="406548"/>
    <lineage>
        <taxon>Bacteria</taxon>
        <taxon>Pseudomonadati</taxon>
        <taxon>Planctomycetota</taxon>
        <taxon>Planctomycetia</taxon>
        <taxon>Isosphaerales</taxon>
        <taxon>Isosphaeraceae</taxon>
        <taxon>Aquisphaera</taxon>
    </lineage>
</organism>
<sequence length="348" mass="36238">MGPSGTTVLVHEWVTGGGLAGEAMPPSLAAEGSAMRRALAREFAAAGLRVRVTLDARFLEDDPGPWSVVRLVGTDAEGLIPAAREADYTLAIAPETAGVLAGLARAMEAEGVRSLGCSAAAIDLAGDKARMARWLEDHGFETPASRVVVPASGLPRGVRFPAVLKPIDGAGAIDTYRIDGPDDLPPRGRAMRLALLQEYRPGVPMSASFLVDGGRAELVATGRQDVVIEGGRFVYRGGSLPVPCPAAVPSLVRLVESLPGLRGLVGVDFLWDPDRREAVVLEINPRPTTSVVGLCRLLPPGLLARAWLAACDAPGFEPPTPGTLAASIGPGVRADFEAGGRSEIVQVD</sequence>
<feature type="domain" description="ATP-grasp" evidence="2">
    <location>
        <begin position="132"/>
        <end position="312"/>
    </location>
</feature>
<dbReference type="AlphaFoldDB" id="A0A5B9WAR5"/>
<evidence type="ECO:0000256" key="1">
    <source>
        <dbReference type="PROSITE-ProRule" id="PRU00409"/>
    </source>
</evidence>
<dbReference type="PIRSF" id="PIRSF016766">
    <property type="entry name" value="UCP016766_ATPgrasp"/>
    <property type="match status" value="1"/>
</dbReference>
<dbReference type="Pfam" id="PF02655">
    <property type="entry name" value="ATP-grasp_3"/>
    <property type="match status" value="1"/>
</dbReference>
<keyword evidence="1" id="KW-0547">Nucleotide-binding</keyword>
<dbReference type="Pfam" id="PF18301">
    <property type="entry name" value="preATP-grasp_3"/>
    <property type="match status" value="1"/>
</dbReference>
<dbReference type="OrthoDB" id="271331at2"/>
<keyword evidence="4" id="KW-1185">Reference proteome</keyword>
<keyword evidence="1" id="KW-0067">ATP-binding</keyword>
<dbReference type="Gene3D" id="3.40.50.11770">
    <property type="match status" value="1"/>
</dbReference>